<dbReference type="Proteomes" id="UP000632273">
    <property type="component" value="Unassembled WGS sequence"/>
</dbReference>
<dbReference type="EMBL" id="BMHT01000009">
    <property type="protein sequence ID" value="GGF26183.1"/>
    <property type="molecule type" value="Genomic_DNA"/>
</dbReference>
<organism evidence="1 2">
    <name type="scientific">Hymenobacter cavernae</name>
    <dbReference type="NCBI Taxonomy" id="2044852"/>
    <lineage>
        <taxon>Bacteria</taxon>
        <taxon>Pseudomonadati</taxon>
        <taxon>Bacteroidota</taxon>
        <taxon>Cytophagia</taxon>
        <taxon>Cytophagales</taxon>
        <taxon>Hymenobacteraceae</taxon>
        <taxon>Hymenobacter</taxon>
    </lineage>
</organism>
<comment type="caution">
    <text evidence="1">The sequence shown here is derived from an EMBL/GenBank/DDBJ whole genome shotgun (WGS) entry which is preliminary data.</text>
</comment>
<evidence type="ECO:0000313" key="1">
    <source>
        <dbReference type="EMBL" id="GGF26183.1"/>
    </source>
</evidence>
<protein>
    <recommendedName>
        <fullName evidence="3">ASCH domain-containing protein</fullName>
    </recommendedName>
</protein>
<name>A0ABQ1UVD7_9BACT</name>
<evidence type="ECO:0008006" key="3">
    <source>
        <dbReference type="Google" id="ProtNLM"/>
    </source>
</evidence>
<evidence type="ECO:0000313" key="2">
    <source>
        <dbReference type="Proteomes" id="UP000632273"/>
    </source>
</evidence>
<gene>
    <name evidence="1" type="ORF">GCM10011383_42120</name>
</gene>
<accession>A0ABQ1UVD7</accession>
<keyword evidence="2" id="KW-1185">Reference proteome</keyword>
<reference evidence="2" key="1">
    <citation type="journal article" date="2019" name="Int. J. Syst. Evol. Microbiol.">
        <title>The Global Catalogue of Microorganisms (GCM) 10K type strain sequencing project: providing services to taxonomists for standard genome sequencing and annotation.</title>
        <authorList>
            <consortium name="The Broad Institute Genomics Platform"/>
            <consortium name="The Broad Institute Genome Sequencing Center for Infectious Disease"/>
            <person name="Wu L."/>
            <person name="Ma J."/>
        </authorList>
    </citation>
    <scope>NUCLEOTIDE SEQUENCE [LARGE SCALE GENOMIC DNA]</scope>
    <source>
        <strain evidence="2">CGMCC 1.15197</strain>
    </source>
</reference>
<proteinExistence type="predicted"/>
<sequence>MLLYSLRFAALPYTTTMSLDLDTFLQHTPDAEKTIIHTQKGNRRLQFPALLVAQTARQKLFVTLEAQRRYVTHTLADDNPDELELDFVEDYAEVEGLMEDAGLYGLHDGEVGIVYHNLLFLLMNPAVS</sequence>